<dbReference type="Proteomes" id="UP000032247">
    <property type="component" value="Unassembled WGS sequence"/>
</dbReference>
<keyword evidence="7 9" id="KW-0005">Acetoin biosynthesis</keyword>
<dbReference type="InterPro" id="IPR005128">
    <property type="entry name" value="Acetolactate_a_deCO2ase"/>
</dbReference>
<dbReference type="SUPFAM" id="SSF117856">
    <property type="entry name" value="AF0104/ALDC/Ptd012-like"/>
    <property type="match status" value="1"/>
</dbReference>
<dbReference type="OMA" id="YKPMLEA"/>
<dbReference type="Gene3D" id="3.30.1330.80">
    <property type="entry name" value="Hypothetical protein, similar to alpha- acetolactate decarboxylase, domain 2"/>
    <property type="match status" value="2"/>
</dbReference>
<name>A0A063XEZ2_BACIU</name>
<dbReference type="PANTHER" id="PTHR35524:SF1">
    <property type="entry name" value="ALPHA-ACETOLACTATE DECARBOXYLASE"/>
    <property type="match status" value="1"/>
</dbReference>
<evidence type="ECO:0000256" key="6">
    <source>
        <dbReference type="ARBA" id="ARBA00022793"/>
    </source>
</evidence>
<comment type="pathway">
    <text evidence="2 9">Polyol metabolism; (R,R)-butane-2,3-diol biosynthesis; (R,R)-butane-2,3-diol from pyruvate: step 2/3.</text>
</comment>
<organism evidence="10 13">
    <name type="scientific">Bacillus subtilis</name>
    <dbReference type="NCBI Taxonomy" id="1423"/>
    <lineage>
        <taxon>Bacteria</taxon>
        <taxon>Bacillati</taxon>
        <taxon>Bacillota</taxon>
        <taxon>Bacilli</taxon>
        <taxon>Bacillales</taxon>
        <taxon>Bacillaceae</taxon>
        <taxon>Bacillus</taxon>
    </lineage>
</organism>
<evidence type="ECO:0000256" key="2">
    <source>
        <dbReference type="ARBA" id="ARBA00005170"/>
    </source>
</evidence>
<sequence length="255" mass="28799">MKRESNIQVLSRGQKDQPVSQIYQVSTMTSLLDGVYDGDFELSEIPKYGDFGIGTFNKLDGELIGFDGEFYRLRSDGTATPVQNGDRSPFCSFTFFTPDMTHKIDAKMTREDFEKEINSMLPSRNLFYAIRIDGLFKKVQTRTVELQEKPYVPMVEAVKTQPIFNFDNVRGTIVGFLTPAYANGIAVSGYHLHFIDEGRNSGGHVFDYVLEDCTVTISQKMNMNLRLPNTADFFNANLDNPDFAKDIETTEGSPE</sequence>
<evidence type="ECO:0000313" key="11">
    <source>
        <dbReference type="EMBL" id="MBO3795358.1"/>
    </source>
</evidence>
<reference evidence="12" key="3">
    <citation type="submission" date="2023-03" db="EMBL/GenBank/DDBJ databases">
        <title>Complete genome sequences of 52 Bacillus and Priestia strains isolated from West-African fermentations and 26 reference strains from the DSMZ collection.</title>
        <authorList>
            <person name="Wiedenbein E.S."/>
            <person name="Canoy T.S."/>
            <person name="Hui Y."/>
            <person name="Parkouda C."/>
            <person name="Dawende C."/>
            <person name="Ametefe E."/>
            <person name="Jespersen L."/>
            <person name="Nielsen D.S."/>
        </authorList>
    </citation>
    <scope>NUCLEOTIDE SEQUENCE</scope>
    <source>
        <strain evidence="12">PRO56</strain>
    </source>
</reference>
<comment type="similarity">
    <text evidence="3 9">Belongs to the alpha-acetolactate decarboxylase family.</text>
</comment>
<evidence type="ECO:0000313" key="13">
    <source>
        <dbReference type="Proteomes" id="UP000032247"/>
    </source>
</evidence>
<accession>A0A063XEZ2</accession>
<evidence type="ECO:0000256" key="9">
    <source>
        <dbReference type="PIRNR" id="PIRNR001332"/>
    </source>
</evidence>
<keyword evidence="6 9" id="KW-0210">Decarboxylase</keyword>
<dbReference type="EC" id="4.1.1.5" evidence="4 9"/>
<evidence type="ECO:0000256" key="5">
    <source>
        <dbReference type="ARBA" id="ARBA00020164"/>
    </source>
</evidence>
<dbReference type="CDD" id="cd17299">
    <property type="entry name" value="acetolactate_decarboxylase"/>
    <property type="match status" value="1"/>
</dbReference>
<dbReference type="UniPathway" id="UPA00626">
    <property type="reaction ID" value="UER00678"/>
</dbReference>
<dbReference type="AlphaFoldDB" id="A0A063XEZ2"/>
<evidence type="ECO:0000256" key="8">
    <source>
        <dbReference type="ARBA" id="ARBA00023239"/>
    </source>
</evidence>
<proteinExistence type="inferred from homology"/>
<dbReference type="STRING" id="483913.AN935_18160"/>
<evidence type="ECO:0000313" key="12">
    <source>
        <dbReference type="EMBL" id="WEY85685.1"/>
    </source>
</evidence>
<reference evidence="11" key="2">
    <citation type="submission" date="2021-03" db="EMBL/GenBank/DDBJ databases">
        <title>Isolation of Bacillus subtilis from fermented food sample.</title>
        <authorList>
            <person name="Lakshmanan V."/>
            <person name="Athira K."/>
            <person name="Rajagopal K."/>
        </authorList>
    </citation>
    <scope>NUCLEOTIDE SEQUENCE</scope>
    <source>
        <strain evidence="11">S1</strain>
    </source>
</reference>
<evidence type="ECO:0000256" key="1">
    <source>
        <dbReference type="ARBA" id="ARBA00001784"/>
    </source>
</evidence>
<reference evidence="10 13" key="1">
    <citation type="submission" date="2014-12" db="EMBL/GenBank/DDBJ databases">
        <title>Comparative genome analysis of Bacillus coagulans HM-08, Clostridium butyricum HM-68, Bacillus subtilis HM-66 and Bacillus licheniformis BL-09.</title>
        <authorList>
            <person name="Zhang H."/>
        </authorList>
    </citation>
    <scope>NUCLEOTIDE SEQUENCE [LARGE SCALE GENOMIC DNA]</scope>
    <source>
        <strain evidence="10 13">HM-66</strain>
    </source>
</reference>
<gene>
    <name evidence="11" type="primary">budA</name>
    <name evidence="11" type="ORF">J5227_13770</name>
    <name evidence="12" type="ORF">P5633_05820</name>
    <name evidence="10" type="ORF">SC09_contig4orf00844</name>
</gene>
<dbReference type="Pfam" id="PF03306">
    <property type="entry name" value="AAL_decarboxy"/>
    <property type="match status" value="1"/>
</dbReference>
<dbReference type="EMBL" id="JAGFPW010000011">
    <property type="protein sequence ID" value="MBO3795358.1"/>
    <property type="molecule type" value="Genomic_DNA"/>
</dbReference>
<dbReference type="EMBL" id="CP120576">
    <property type="protein sequence ID" value="WEY85685.1"/>
    <property type="molecule type" value="Genomic_DNA"/>
</dbReference>
<dbReference type="SMR" id="A0A063XEZ2"/>
<evidence type="ECO:0000256" key="4">
    <source>
        <dbReference type="ARBA" id="ARBA00013204"/>
    </source>
</evidence>
<dbReference type="Proteomes" id="UP001214898">
    <property type="component" value="Chromosome"/>
</dbReference>
<dbReference type="Proteomes" id="UP000665181">
    <property type="component" value="Unassembled WGS sequence"/>
</dbReference>
<dbReference type="EMBL" id="JXBC01000013">
    <property type="protein sequence ID" value="KIU05909.1"/>
    <property type="molecule type" value="Genomic_DNA"/>
</dbReference>
<dbReference type="PANTHER" id="PTHR35524">
    <property type="entry name" value="ALPHA-ACETOLACTATE DECARBOXYLASE"/>
    <property type="match status" value="1"/>
</dbReference>
<protein>
    <recommendedName>
        <fullName evidence="5 9">Alpha-acetolactate decarboxylase</fullName>
        <ecNumber evidence="4 9">4.1.1.5</ecNumber>
    </recommendedName>
</protein>
<keyword evidence="8 9" id="KW-0456">Lyase</keyword>
<evidence type="ECO:0000256" key="7">
    <source>
        <dbReference type="ARBA" id="ARBA00023061"/>
    </source>
</evidence>
<evidence type="ECO:0000256" key="3">
    <source>
        <dbReference type="ARBA" id="ARBA00007106"/>
    </source>
</evidence>
<dbReference type="NCBIfam" id="TIGR01252">
    <property type="entry name" value="acetolac_decarb"/>
    <property type="match status" value="1"/>
</dbReference>
<dbReference type="GO" id="GO:0047605">
    <property type="term" value="F:acetolactate decarboxylase activity"/>
    <property type="evidence" value="ECO:0007669"/>
    <property type="project" value="UniProtKB-UniRule"/>
</dbReference>
<dbReference type="GO" id="GO:0045151">
    <property type="term" value="P:acetoin biosynthetic process"/>
    <property type="evidence" value="ECO:0007669"/>
    <property type="project" value="UniProtKB-UniRule"/>
</dbReference>
<dbReference type="RefSeq" id="WP_003244457.1">
    <property type="nucleotide sequence ID" value="NZ_AP024621.1"/>
</dbReference>
<comment type="catalytic activity">
    <reaction evidence="1 9">
        <text>(2S)-2-acetolactate + H(+) = (R)-acetoin + CO2</text>
        <dbReference type="Rhea" id="RHEA:21580"/>
        <dbReference type="ChEBI" id="CHEBI:15378"/>
        <dbReference type="ChEBI" id="CHEBI:15686"/>
        <dbReference type="ChEBI" id="CHEBI:16526"/>
        <dbReference type="ChEBI" id="CHEBI:58476"/>
        <dbReference type="EC" id="4.1.1.5"/>
    </reaction>
</comment>
<dbReference type="PIRSF" id="PIRSF001332">
    <property type="entry name" value="Acetolac_decarb"/>
    <property type="match status" value="1"/>
</dbReference>
<dbReference type="PATRIC" id="fig|1423.167.peg.2618"/>
<evidence type="ECO:0000313" key="10">
    <source>
        <dbReference type="EMBL" id="KIU05909.1"/>
    </source>
</evidence>